<dbReference type="Pfam" id="PF13276">
    <property type="entry name" value="HTH_21"/>
    <property type="match status" value="1"/>
</dbReference>
<proteinExistence type="predicted"/>
<protein>
    <submittedName>
        <fullName evidence="5">Transposase insF for insertion sequence IS3</fullName>
    </submittedName>
</protein>
<dbReference type="Pfam" id="PF13333">
    <property type="entry name" value="rve_2"/>
    <property type="match status" value="1"/>
</dbReference>
<name>W8UAA2_PEPAC</name>
<dbReference type="HOGENOM" id="CLU_027402_4_3_9"/>
<evidence type="ECO:0000313" key="5">
    <source>
        <dbReference type="EMBL" id="AHM57726.1"/>
    </source>
</evidence>
<dbReference type="GO" id="GO:0003676">
    <property type="term" value="F:nucleic acid binding"/>
    <property type="evidence" value="ECO:0007669"/>
    <property type="project" value="InterPro"/>
</dbReference>
<dbReference type="Pfam" id="PF00665">
    <property type="entry name" value="rve"/>
    <property type="match status" value="1"/>
</dbReference>
<sequence length="274" mass="31677">MIKQNAHKYSVSAMCRVLQIPRSTYYYESTKIPAEDEITDSVVEIFNASHQNYGTRKIKVELQKLNITASRRRIGRIMKENGLVSTYTLAQFKPHKSACNESDVNNELDRDFDSKAPLAAVVSDLTYVRVGQKWNYICILIDLFNREIIGYSAGEKKDAHLVSRAFASFKGNLSHIELFHTDRGNEFKNQLIDDVLKTFKIKRSLSMKGCPYDNAVAEATFKIFKTEFVRKKRFLSLEDLNIELSKYVNWFNNKRIHGTLGYLSPIEYKLQHLN</sequence>
<dbReference type="EMBL" id="CP007453">
    <property type="protein sequence ID" value="AHM57726.1"/>
    <property type="molecule type" value="Genomic_DNA"/>
</dbReference>
<evidence type="ECO:0000313" key="4">
    <source>
        <dbReference type="EMBL" id="AHM56041.1"/>
    </source>
</evidence>
<dbReference type="Proteomes" id="UP000019591">
    <property type="component" value="Plasmid EAL2_808p"/>
</dbReference>
<dbReference type="Gene3D" id="3.30.420.10">
    <property type="entry name" value="Ribonuclease H-like superfamily/Ribonuclease H"/>
    <property type="match status" value="1"/>
</dbReference>
<dbReference type="KEGG" id="eac:EAL2_c07400"/>
<feature type="domain" description="Integrase catalytic" evidence="2">
    <location>
        <begin position="113"/>
        <end position="273"/>
    </location>
</feature>
<dbReference type="EMBL" id="CP007452">
    <property type="protein sequence ID" value="AHM55920.1"/>
    <property type="molecule type" value="Genomic_DNA"/>
</dbReference>
<dbReference type="PANTHER" id="PTHR46889:SF4">
    <property type="entry name" value="TRANSPOSASE INSO FOR INSERTION SEQUENCE ELEMENT IS911B-RELATED"/>
    <property type="match status" value="1"/>
</dbReference>
<dbReference type="InterPro" id="IPR012337">
    <property type="entry name" value="RNaseH-like_sf"/>
</dbReference>
<dbReference type="InterPro" id="IPR048020">
    <property type="entry name" value="Transpos_IS3"/>
</dbReference>
<dbReference type="SUPFAM" id="SSF53098">
    <property type="entry name" value="Ribonuclease H-like"/>
    <property type="match status" value="1"/>
</dbReference>
<dbReference type="KEGG" id="eac:EAL2_808p02210"/>
<gene>
    <name evidence="5" type="primary">insF</name>
    <name evidence="3" type="synonym">insF1</name>
    <name evidence="4" type="synonym">insF2</name>
    <name evidence="5" type="ORF">EAL2_808p02210</name>
    <name evidence="3" type="ORF">EAL2_c06180</name>
    <name evidence="4" type="ORF">EAL2_c07400</name>
</gene>
<dbReference type="GO" id="GO:0015074">
    <property type="term" value="P:DNA integration"/>
    <property type="evidence" value="ECO:0007669"/>
    <property type="project" value="InterPro"/>
</dbReference>
<accession>W8UAA2</accession>
<reference evidence="5 6" key="1">
    <citation type="journal article" date="2014" name="Genome Announc.">
        <title>Complete Genome Sequence of Amino Acid-Utilizing Eubacterium acidaminophilum al-2 (DSM 3953).</title>
        <authorList>
            <person name="Poehlein A."/>
            <person name="Andreesen J.R."/>
            <person name="Daniel R."/>
        </authorList>
    </citation>
    <scope>NUCLEOTIDE SEQUENCE [LARGE SCALE GENOMIC DNA]</scope>
    <source>
        <strain evidence="5 6">DSM 3953</strain>
        <plasmid evidence="5">EAL2_808p</plasmid>
        <plasmid evidence="6">Plasmid EAL2_808p</plasmid>
    </source>
</reference>
<dbReference type="EMBL" id="CP007452">
    <property type="protein sequence ID" value="AHM56041.1"/>
    <property type="molecule type" value="Genomic_DNA"/>
</dbReference>
<comment type="function">
    <text evidence="1">Involved in the transposition of the insertion sequence.</text>
</comment>
<dbReference type="PANTHER" id="PTHR46889">
    <property type="entry name" value="TRANSPOSASE INSF FOR INSERTION SEQUENCE IS3B-RELATED"/>
    <property type="match status" value="1"/>
</dbReference>
<dbReference type="AlphaFoldDB" id="W8UAA2"/>
<dbReference type="KEGG" id="eac:EAL2_c06180"/>
<dbReference type="PATRIC" id="fig|1286171.3.peg.2398"/>
<dbReference type="InterPro" id="IPR001584">
    <property type="entry name" value="Integrase_cat-core"/>
</dbReference>
<evidence type="ECO:0000256" key="1">
    <source>
        <dbReference type="ARBA" id="ARBA00002286"/>
    </source>
</evidence>
<dbReference type="InterPro" id="IPR025948">
    <property type="entry name" value="HTH-like_dom"/>
</dbReference>
<evidence type="ECO:0000259" key="2">
    <source>
        <dbReference type="PROSITE" id="PS50994"/>
    </source>
</evidence>
<dbReference type="NCBIfam" id="NF033516">
    <property type="entry name" value="transpos_IS3"/>
    <property type="match status" value="1"/>
</dbReference>
<dbReference type="Proteomes" id="UP000019591">
    <property type="component" value="Chromosome"/>
</dbReference>
<dbReference type="InterPro" id="IPR050900">
    <property type="entry name" value="Transposase_IS3/IS150/IS904"/>
</dbReference>
<dbReference type="InterPro" id="IPR036397">
    <property type="entry name" value="RNaseH_sf"/>
</dbReference>
<geneLocation type="plasmid" evidence="5 6">
    <name>EAL2_808p</name>
</geneLocation>
<keyword evidence="5" id="KW-0614">Plasmid</keyword>
<dbReference type="PROSITE" id="PS50994">
    <property type="entry name" value="INTEGRASE"/>
    <property type="match status" value="1"/>
</dbReference>
<organism evidence="5 6">
    <name type="scientific">Peptoclostridium acidaminophilum DSM 3953</name>
    <dbReference type="NCBI Taxonomy" id="1286171"/>
    <lineage>
        <taxon>Bacteria</taxon>
        <taxon>Bacillati</taxon>
        <taxon>Bacillota</taxon>
        <taxon>Clostridia</taxon>
        <taxon>Peptostreptococcales</taxon>
        <taxon>Peptoclostridiaceae</taxon>
        <taxon>Peptoclostridium</taxon>
    </lineage>
</organism>
<keyword evidence="6" id="KW-1185">Reference proteome</keyword>
<evidence type="ECO:0000313" key="6">
    <source>
        <dbReference type="Proteomes" id="UP000019591"/>
    </source>
</evidence>
<evidence type="ECO:0000313" key="3">
    <source>
        <dbReference type="EMBL" id="AHM55920.1"/>
    </source>
</evidence>
<dbReference type="eggNOG" id="COG2801">
    <property type="taxonomic scope" value="Bacteria"/>
</dbReference>